<keyword evidence="7" id="KW-0964">Secreted</keyword>
<dbReference type="SUPFAM" id="SSF51126">
    <property type="entry name" value="Pectin lyase-like"/>
    <property type="match status" value="1"/>
</dbReference>
<dbReference type="PANTHER" id="PTHR31707">
    <property type="entry name" value="PECTINESTERASE"/>
    <property type="match status" value="1"/>
</dbReference>
<evidence type="ECO:0000256" key="2">
    <source>
        <dbReference type="ARBA" id="ARBA00006027"/>
    </source>
</evidence>
<feature type="active site" evidence="6">
    <location>
        <position position="331"/>
    </location>
</feature>
<dbReference type="InterPro" id="IPR000070">
    <property type="entry name" value="Pectinesterase_cat"/>
</dbReference>
<evidence type="ECO:0000256" key="7">
    <source>
        <dbReference type="RuleBase" id="RU000589"/>
    </source>
</evidence>
<evidence type="ECO:0000256" key="1">
    <source>
        <dbReference type="ARBA" id="ARBA00005184"/>
    </source>
</evidence>
<feature type="domain" description="Pectinesterase inhibitor" evidence="8">
    <location>
        <begin position="2"/>
        <end position="147"/>
    </location>
</feature>
<comment type="function">
    <text evidence="7">Acts in the modification of cell walls via demethylesterification of cell wall pectin.</text>
</comment>
<dbReference type="SMART" id="SM00856">
    <property type="entry name" value="PMEI"/>
    <property type="match status" value="1"/>
</dbReference>
<dbReference type="CDD" id="cd15799">
    <property type="entry name" value="PMEI-like_4"/>
    <property type="match status" value="1"/>
</dbReference>
<keyword evidence="7" id="KW-0134">Cell wall</keyword>
<comment type="subcellular location">
    <subcellularLocation>
        <location evidence="7">Secreted</location>
        <location evidence="7">Cell wall</location>
    </subcellularLocation>
</comment>
<keyword evidence="10" id="KW-1185">Reference proteome</keyword>
<organism evidence="9 10">
    <name type="scientific">Oryza meyeriana var. granulata</name>
    <dbReference type="NCBI Taxonomy" id="110450"/>
    <lineage>
        <taxon>Eukaryota</taxon>
        <taxon>Viridiplantae</taxon>
        <taxon>Streptophyta</taxon>
        <taxon>Embryophyta</taxon>
        <taxon>Tracheophyta</taxon>
        <taxon>Spermatophyta</taxon>
        <taxon>Magnoliopsida</taxon>
        <taxon>Liliopsida</taxon>
        <taxon>Poales</taxon>
        <taxon>Poaceae</taxon>
        <taxon>BOP clade</taxon>
        <taxon>Oryzoideae</taxon>
        <taxon>Oryzeae</taxon>
        <taxon>Oryzinae</taxon>
        <taxon>Oryza</taxon>
        <taxon>Oryza meyeriana</taxon>
    </lineage>
</organism>
<comment type="similarity">
    <text evidence="3">In the C-terminal section; belongs to the pectinesterase family.</text>
</comment>
<dbReference type="InterPro" id="IPR012334">
    <property type="entry name" value="Pectin_lyas_fold"/>
</dbReference>
<dbReference type="EC" id="3.1.1.11" evidence="7"/>
<keyword evidence="7" id="KW-0961">Cell wall biogenesis/degradation</keyword>
<dbReference type="InterPro" id="IPR011050">
    <property type="entry name" value="Pectin_lyase_fold/virulence"/>
</dbReference>
<evidence type="ECO:0000256" key="5">
    <source>
        <dbReference type="ARBA" id="ARBA00023085"/>
    </source>
</evidence>
<keyword evidence="5 7" id="KW-0063">Aspartyl esterase</keyword>
<evidence type="ECO:0000259" key="8">
    <source>
        <dbReference type="SMART" id="SM00856"/>
    </source>
</evidence>
<evidence type="ECO:0000256" key="4">
    <source>
        <dbReference type="ARBA" id="ARBA00022801"/>
    </source>
</evidence>
<evidence type="ECO:0000256" key="3">
    <source>
        <dbReference type="ARBA" id="ARBA00007786"/>
    </source>
</evidence>
<dbReference type="FunFam" id="1.20.140.40:FF:000020">
    <property type="entry name" value="Pectinesterase"/>
    <property type="match status" value="1"/>
</dbReference>
<dbReference type="Pfam" id="PF04043">
    <property type="entry name" value="PMEI"/>
    <property type="match status" value="1"/>
</dbReference>
<dbReference type="GO" id="GO:0030599">
    <property type="term" value="F:pectinesterase activity"/>
    <property type="evidence" value="ECO:0007669"/>
    <property type="project" value="UniProtKB-UniRule"/>
</dbReference>
<dbReference type="GO" id="GO:0042545">
    <property type="term" value="P:cell wall modification"/>
    <property type="evidence" value="ECO:0007669"/>
    <property type="project" value="UniProtKB-UniRule"/>
</dbReference>
<dbReference type="OrthoDB" id="2019149at2759"/>
<sequence>AAPPAAAKGVTGISPALVSTLRETLDAIKNVASIISSFPIGGILGGGDLRLSSAIADCLDLLDLSSDELSWSMSTTSSSSQPANAGASTANLGTGDARFDLRSWLGGALGNQDTCKEGLDETGSVLGSLVGTALQTVTSLLTDGLGQVAAGEAAIASSRRGLAEGGAPRWLGVRDRRLLQMPVGLGPGGMPVDAVVAKDGSGNYTTVSAAVDAAPTESASRYVIYVKKGVYKETVDIKKKKWNLMLVGDGMGVTVISGHRNYVDGYTTYRSATVAVNGKGFMVRDVTFENTAGPSKHQAVALRCDSDLSDTLYAHSLRQFYRDCRISGTVDFVFGNAAAVFQNCLLAARLPLPDQKNSITAQGRLDANMTTGFAFQFCNVTADADLQRALDQAAAGNQSSAAVVTQTYLGRPWKQYSRVVFMQSYIGAVVRPEGWLAWDGQFALDTLYYGEYMNMGPGAGVGGRVKWPGFHVMTSPAQAGNFTVAQFIEGNMWLPPTGVKYTAGLTS</sequence>
<dbReference type="FunFam" id="2.160.20.10:FF:000001">
    <property type="entry name" value="Pectinesterase"/>
    <property type="match status" value="1"/>
</dbReference>
<dbReference type="InterPro" id="IPR033131">
    <property type="entry name" value="Pectinesterase_Asp_AS"/>
</dbReference>
<dbReference type="Proteomes" id="UP000479710">
    <property type="component" value="Unassembled WGS sequence"/>
</dbReference>
<comment type="similarity">
    <text evidence="2">In the N-terminal section; belongs to the PMEI family.</text>
</comment>
<dbReference type="InterPro" id="IPR018040">
    <property type="entry name" value="Pectinesterase_Tyr_AS"/>
</dbReference>
<comment type="caution">
    <text evidence="9">The sequence shown here is derived from an EMBL/GenBank/DDBJ whole genome shotgun (WGS) entry which is preliminary data.</text>
</comment>
<dbReference type="AlphaFoldDB" id="A0A6G1CI99"/>
<accession>A0A6G1CI99</accession>
<dbReference type="Pfam" id="PF01095">
    <property type="entry name" value="Pectinesterase"/>
    <property type="match status" value="1"/>
</dbReference>
<name>A0A6G1CI99_9ORYZ</name>
<dbReference type="Gene3D" id="2.160.20.10">
    <property type="entry name" value="Single-stranded right-handed beta-helix, Pectin lyase-like"/>
    <property type="match status" value="1"/>
</dbReference>
<dbReference type="UniPathway" id="UPA00545">
    <property type="reaction ID" value="UER00823"/>
</dbReference>
<comment type="catalytic activity">
    <reaction evidence="7">
        <text>[(1-&gt;4)-alpha-D-galacturonosyl methyl ester](n) + n H2O = [(1-&gt;4)-alpha-D-galacturonosyl](n) + n methanol + n H(+)</text>
        <dbReference type="Rhea" id="RHEA:22380"/>
        <dbReference type="Rhea" id="RHEA-COMP:14570"/>
        <dbReference type="Rhea" id="RHEA-COMP:14573"/>
        <dbReference type="ChEBI" id="CHEBI:15377"/>
        <dbReference type="ChEBI" id="CHEBI:15378"/>
        <dbReference type="ChEBI" id="CHEBI:17790"/>
        <dbReference type="ChEBI" id="CHEBI:140522"/>
        <dbReference type="ChEBI" id="CHEBI:140523"/>
        <dbReference type="EC" id="3.1.1.11"/>
    </reaction>
</comment>
<dbReference type="SUPFAM" id="SSF101148">
    <property type="entry name" value="Plant invertase/pectin methylesterase inhibitor"/>
    <property type="match status" value="1"/>
</dbReference>
<dbReference type="EMBL" id="SPHZ02000009">
    <property type="protein sequence ID" value="KAF0899791.1"/>
    <property type="molecule type" value="Genomic_DNA"/>
</dbReference>
<dbReference type="GO" id="GO:0004857">
    <property type="term" value="F:enzyme inhibitor activity"/>
    <property type="evidence" value="ECO:0007669"/>
    <property type="project" value="InterPro"/>
</dbReference>
<feature type="non-terminal residue" evidence="9">
    <location>
        <position position="1"/>
    </location>
</feature>
<keyword evidence="4 7" id="KW-0378">Hydrolase</keyword>
<proteinExistence type="inferred from homology"/>
<reference evidence="9 10" key="1">
    <citation type="submission" date="2019-11" db="EMBL/GenBank/DDBJ databases">
        <title>Whole genome sequence of Oryza granulata.</title>
        <authorList>
            <person name="Li W."/>
        </authorList>
    </citation>
    <scope>NUCLEOTIDE SEQUENCE [LARGE SCALE GENOMIC DNA]</scope>
    <source>
        <strain evidence="10">cv. Menghai</strain>
        <tissue evidence="9">Leaf</tissue>
    </source>
</reference>
<dbReference type="InterPro" id="IPR006501">
    <property type="entry name" value="Pectinesterase_inhib_dom"/>
</dbReference>
<dbReference type="GO" id="GO:0045490">
    <property type="term" value="P:pectin catabolic process"/>
    <property type="evidence" value="ECO:0007669"/>
    <property type="project" value="UniProtKB-UniRule"/>
</dbReference>
<dbReference type="InterPro" id="IPR035513">
    <property type="entry name" value="Invertase/methylesterase_inhib"/>
</dbReference>
<dbReference type="PROSITE" id="PS00800">
    <property type="entry name" value="PECTINESTERASE_1"/>
    <property type="match status" value="1"/>
</dbReference>
<evidence type="ECO:0000313" key="9">
    <source>
        <dbReference type="EMBL" id="KAF0899791.1"/>
    </source>
</evidence>
<dbReference type="PROSITE" id="PS00503">
    <property type="entry name" value="PECTINESTERASE_2"/>
    <property type="match status" value="1"/>
</dbReference>
<protein>
    <recommendedName>
        <fullName evidence="7">Pectinesterase</fullName>
        <ecNumber evidence="7">3.1.1.11</ecNumber>
    </recommendedName>
</protein>
<evidence type="ECO:0000313" key="10">
    <source>
        <dbReference type="Proteomes" id="UP000479710"/>
    </source>
</evidence>
<comment type="pathway">
    <text evidence="1 7">Glycan metabolism; pectin degradation; 2-dehydro-3-deoxy-D-gluconate from pectin: step 1/5.</text>
</comment>
<dbReference type="Gene3D" id="1.20.140.40">
    <property type="entry name" value="Invertase/pectin methylesterase inhibitor family protein"/>
    <property type="match status" value="1"/>
</dbReference>
<evidence type="ECO:0000256" key="6">
    <source>
        <dbReference type="PROSITE-ProRule" id="PRU10040"/>
    </source>
</evidence>
<gene>
    <name evidence="9" type="ORF">E2562_024108</name>
</gene>